<gene>
    <name evidence="1" type="ORF">LX97_03014</name>
</gene>
<dbReference type="InterPro" id="IPR011990">
    <property type="entry name" value="TPR-like_helical_dom_sf"/>
</dbReference>
<evidence type="ECO:0000313" key="1">
    <source>
        <dbReference type="EMBL" id="PZX37919.1"/>
    </source>
</evidence>
<protein>
    <recommendedName>
        <fullName evidence="3">TonB C-terminal domain-containing protein</fullName>
    </recommendedName>
</protein>
<dbReference type="RefSeq" id="WP_015363684.1">
    <property type="nucleotide sequence ID" value="NZ_QKZR01000006.1"/>
</dbReference>
<dbReference type="Proteomes" id="UP000248584">
    <property type="component" value="Unassembled WGS sequence"/>
</dbReference>
<dbReference type="EMBL" id="QKZR01000006">
    <property type="protein sequence ID" value="PZX37919.1"/>
    <property type="molecule type" value="Genomic_DNA"/>
</dbReference>
<sequence length="264" mass="30319">MKKQLFFITLFAIALSGCKSKSNISNTTGVVAVTNYENAKRYLANAQYDQGLDAIEKAIDENERTHLDELYFLKGFILHAYGETTDARLAYQQVIDMEKAYSPYKTKALQLLELNIKEEKWRKENEQNKDEKETFSKEEVEKMDAKTLPFQPVDELPRFTSCPEATNMEVKKCFNEVIRDHLVANYNSEIGNIFGIYEKVRTYISFKVDIDGQLIDLQGRSQSRFLTLEAKRVIFTLPKMLPGRADGKNVKVPFAVPVTYAPIE</sequence>
<organism evidence="1 2">
    <name type="scientific">Nonlabens dokdonensis</name>
    <dbReference type="NCBI Taxonomy" id="328515"/>
    <lineage>
        <taxon>Bacteria</taxon>
        <taxon>Pseudomonadati</taxon>
        <taxon>Bacteroidota</taxon>
        <taxon>Flavobacteriia</taxon>
        <taxon>Flavobacteriales</taxon>
        <taxon>Flavobacteriaceae</taxon>
        <taxon>Nonlabens</taxon>
    </lineage>
</organism>
<accession>A0ABX5PVC0</accession>
<reference evidence="1 2" key="1">
    <citation type="submission" date="2018-06" db="EMBL/GenBank/DDBJ databases">
        <title>Genomic Encyclopedia of Archaeal and Bacterial Type Strains, Phase II (KMG-II): from individual species to whole genera.</title>
        <authorList>
            <person name="Goeker M."/>
        </authorList>
    </citation>
    <scope>NUCLEOTIDE SEQUENCE [LARGE SCALE GENOMIC DNA]</scope>
    <source>
        <strain evidence="1 2">DSM 17205</strain>
    </source>
</reference>
<proteinExistence type="predicted"/>
<dbReference type="PROSITE" id="PS51257">
    <property type="entry name" value="PROKAR_LIPOPROTEIN"/>
    <property type="match status" value="1"/>
</dbReference>
<dbReference type="Gene3D" id="1.25.40.10">
    <property type="entry name" value="Tetratricopeptide repeat domain"/>
    <property type="match status" value="1"/>
</dbReference>
<keyword evidence="2" id="KW-1185">Reference proteome</keyword>
<evidence type="ECO:0000313" key="2">
    <source>
        <dbReference type="Proteomes" id="UP000248584"/>
    </source>
</evidence>
<dbReference type="SUPFAM" id="SSF48452">
    <property type="entry name" value="TPR-like"/>
    <property type="match status" value="1"/>
</dbReference>
<evidence type="ECO:0008006" key="3">
    <source>
        <dbReference type="Google" id="ProtNLM"/>
    </source>
</evidence>
<name>A0ABX5PVC0_9FLAO</name>
<comment type="caution">
    <text evidence="1">The sequence shown here is derived from an EMBL/GenBank/DDBJ whole genome shotgun (WGS) entry which is preliminary data.</text>
</comment>